<sequence length="145" mass="16110">MKLMTRPLPAGITPSTFAKKAGEQPFHGFTKWLNLIIPLLEELDRYARLAAREEYELLLAEKAAAAVEADQNDQVLTVNEAAQLLGLSPQTVYEWVKAGKLQGFKAGREVRVKRGHVLAALKLQTQPNGRRKYGRCTTGRPRKAG</sequence>
<accession>A0A0U4AKN3</accession>
<dbReference type="SUPFAM" id="SSF46955">
    <property type="entry name" value="Putative DNA-binding domain"/>
    <property type="match status" value="1"/>
</dbReference>
<gene>
    <name evidence="2" type="ORF">AUC43_02410</name>
</gene>
<name>A0A0U4AKN3_9BACT</name>
<dbReference type="GO" id="GO:0003677">
    <property type="term" value="F:DNA binding"/>
    <property type="evidence" value="ECO:0007669"/>
    <property type="project" value="InterPro"/>
</dbReference>
<dbReference type="KEGG" id="hyg:AUC43_02410"/>
<dbReference type="InterPro" id="IPR041657">
    <property type="entry name" value="HTH_17"/>
</dbReference>
<keyword evidence="3" id="KW-1185">Reference proteome</keyword>
<organism evidence="2 3">
    <name type="scientific">Hymenobacter sedentarius</name>
    <dbReference type="NCBI Taxonomy" id="1411621"/>
    <lineage>
        <taxon>Bacteria</taxon>
        <taxon>Pseudomonadati</taxon>
        <taxon>Bacteroidota</taxon>
        <taxon>Cytophagia</taxon>
        <taxon>Cytophagales</taxon>
        <taxon>Hymenobacteraceae</taxon>
        <taxon>Hymenobacter</taxon>
    </lineage>
</organism>
<evidence type="ECO:0000313" key="2">
    <source>
        <dbReference type="EMBL" id="ALW84053.1"/>
    </source>
</evidence>
<dbReference type="Proteomes" id="UP000059542">
    <property type="component" value="Chromosome"/>
</dbReference>
<evidence type="ECO:0000259" key="1">
    <source>
        <dbReference type="Pfam" id="PF12728"/>
    </source>
</evidence>
<dbReference type="InterPro" id="IPR010093">
    <property type="entry name" value="SinI_DNA-bd"/>
</dbReference>
<dbReference type="Pfam" id="PF12728">
    <property type="entry name" value="HTH_17"/>
    <property type="match status" value="1"/>
</dbReference>
<reference evidence="2 3" key="1">
    <citation type="submission" date="2015-12" db="EMBL/GenBank/DDBJ databases">
        <authorList>
            <person name="Shamseldin A."/>
            <person name="Moawad H."/>
            <person name="Abd El-Rahim W.M."/>
            <person name="Sadowsky M.J."/>
        </authorList>
    </citation>
    <scope>NUCLEOTIDE SEQUENCE [LARGE SCALE GENOMIC DNA]</scope>
    <source>
        <strain evidence="2 3">DG5B</strain>
    </source>
</reference>
<dbReference type="InterPro" id="IPR009061">
    <property type="entry name" value="DNA-bd_dom_put_sf"/>
</dbReference>
<dbReference type="AlphaFoldDB" id="A0A0U4AKN3"/>
<dbReference type="EMBL" id="CP013909">
    <property type="protein sequence ID" value="ALW84053.1"/>
    <property type="molecule type" value="Genomic_DNA"/>
</dbReference>
<protein>
    <recommendedName>
        <fullName evidence="1">Helix-turn-helix domain-containing protein</fullName>
    </recommendedName>
</protein>
<feature type="domain" description="Helix-turn-helix" evidence="1">
    <location>
        <begin position="75"/>
        <end position="120"/>
    </location>
</feature>
<dbReference type="NCBIfam" id="TIGR01764">
    <property type="entry name" value="excise"/>
    <property type="match status" value="1"/>
</dbReference>
<proteinExistence type="predicted"/>
<evidence type="ECO:0000313" key="3">
    <source>
        <dbReference type="Proteomes" id="UP000059542"/>
    </source>
</evidence>
<dbReference type="Gene3D" id="1.10.1660.10">
    <property type="match status" value="1"/>
</dbReference>